<dbReference type="PROSITE" id="PS51192">
    <property type="entry name" value="HELICASE_ATP_BIND_1"/>
    <property type="match status" value="1"/>
</dbReference>
<name>A0A5D0I4K6_9FLAO</name>
<dbReference type="Proteomes" id="UP000323930">
    <property type="component" value="Unassembled WGS sequence"/>
</dbReference>
<evidence type="ECO:0000256" key="6">
    <source>
        <dbReference type="ARBA" id="ARBA00023125"/>
    </source>
</evidence>
<protein>
    <recommendedName>
        <fullName evidence="8">Probable DNA 3'-5' helicase RecG</fullName>
    </recommendedName>
</protein>
<evidence type="ECO:0000259" key="10">
    <source>
        <dbReference type="PROSITE" id="PS51194"/>
    </source>
</evidence>
<dbReference type="OrthoDB" id="9804325at2"/>
<keyword evidence="6" id="KW-0238">DNA-binding</keyword>
<dbReference type="InterPro" id="IPR033454">
    <property type="entry name" value="RecG_wedge"/>
</dbReference>
<keyword evidence="7" id="KW-0234">DNA repair</keyword>
<dbReference type="GO" id="GO:0016787">
    <property type="term" value="F:hydrolase activity"/>
    <property type="evidence" value="ECO:0007669"/>
    <property type="project" value="UniProtKB-KW"/>
</dbReference>
<accession>A0A5D0I4K6</accession>
<keyword evidence="2" id="KW-0227">DNA damage</keyword>
<organism evidence="11 12">
    <name type="scientific">Seonamhaeicola marinus</name>
    <dbReference type="NCBI Taxonomy" id="1912246"/>
    <lineage>
        <taxon>Bacteria</taxon>
        <taxon>Pseudomonadati</taxon>
        <taxon>Bacteroidota</taxon>
        <taxon>Flavobacteriia</taxon>
        <taxon>Flavobacteriales</taxon>
        <taxon>Flavobacteriaceae</taxon>
    </lineage>
</organism>
<dbReference type="Pfam" id="PF04480">
    <property type="entry name" value="DUF559"/>
    <property type="match status" value="1"/>
</dbReference>
<proteinExistence type="predicted"/>
<dbReference type="PROSITE" id="PS51194">
    <property type="entry name" value="HELICASE_CTER"/>
    <property type="match status" value="1"/>
</dbReference>
<evidence type="ECO:0000256" key="5">
    <source>
        <dbReference type="ARBA" id="ARBA00022840"/>
    </source>
</evidence>
<dbReference type="InterPro" id="IPR012340">
    <property type="entry name" value="NA-bd_OB-fold"/>
</dbReference>
<dbReference type="Gene3D" id="3.40.960.10">
    <property type="entry name" value="VSR Endonuclease"/>
    <property type="match status" value="1"/>
</dbReference>
<sequence length="847" mass="97054">MNPQFLQTPIEYLKGVGPNRADLLKKELGIHTFQDLINLFPNRYIDRTRYYKIKHIQQSNAEIQVVGVIKSFREVAQKRGKRLVATFQDDSGTMELVWFRGQKWIKDSLKLNTPYVVFGKTNWFNGKFSIPHPDIETTEEHKKGLSSGIQPIYPSTEKLSNKGISNRVIGKIVQNLFLETKGNFTETLSPDLVSELQLLSKKEALLNIHFPKSQKLLSKAQMRLKFEELFFIQLQLILKNLIHKSKIKGHTFDKVGTYFNTFFQEHLPFNLTNAQKRVLKEIRSDLGSNAQMNRLLQGDVGSGKTIVGFMSMLMALDNGFQACLMAPTEILSVQHYNGLLKWCKTLNINIKMLTGSTKTSTRKEIHESLENGDLQILIGTHALLEDKVKFKNLGLAIIDEQHRFGVAQRKKLWDKGGPPRSSRREEAIAVRKKYMTARPSTYKLLKELQIENKKHATEAERVLWECLRNKKLGLKFRRQHIIDEFIVDFLCIEKQLIIEVDGGYHKTTEQKEADELRSQILNEIGFKVIRFTNEQVIGDIDNVLGYIQKTLNSLPSGEVGGAYFPPHILVMTATPIPRTLAMSVYGDLDISIIDELPPGRQAIKTVHRYDKNRLNVFRFIRDEIKKGRQVYVVYPLIQESEKMDYKDLMDGYESISRDFPMPDYQISIVHGKMKPADKDYEMQRFAKGETQIMVATTVIEVGVNVPNASVMIIESAERFGLSQLHQLRGRVGRGAEQSYCILMTSYKLSNDSKTRLETMVKTNDGFEIAEVDLKLRGPGDVMGTQQSGVLNLRIADIVKDKDVLQLARHYAKKVLKEDPSLSKEENQSILNTYRALSKYKNIWNYIS</sequence>
<dbReference type="GO" id="GO:0003678">
    <property type="term" value="F:DNA helicase activity"/>
    <property type="evidence" value="ECO:0007669"/>
    <property type="project" value="TreeGrafter"/>
</dbReference>
<dbReference type="CDD" id="cd04488">
    <property type="entry name" value="RecG_wedge_OBF"/>
    <property type="match status" value="1"/>
</dbReference>
<keyword evidence="12" id="KW-1185">Reference proteome</keyword>
<dbReference type="InterPro" id="IPR011545">
    <property type="entry name" value="DEAD/DEAH_box_helicase_dom"/>
</dbReference>
<evidence type="ECO:0000256" key="4">
    <source>
        <dbReference type="ARBA" id="ARBA00022806"/>
    </source>
</evidence>
<dbReference type="Pfam" id="PF00270">
    <property type="entry name" value="DEAD"/>
    <property type="match status" value="1"/>
</dbReference>
<dbReference type="RefSeq" id="WP_148541904.1">
    <property type="nucleotide sequence ID" value="NZ_VSDQ01000577.1"/>
</dbReference>
<evidence type="ECO:0000256" key="8">
    <source>
        <dbReference type="ARBA" id="ARBA00049819"/>
    </source>
</evidence>
<dbReference type="GO" id="GO:0003677">
    <property type="term" value="F:DNA binding"/>
    <property type="evidence" value="ECO:0007669"/>
    <property type="project" value="UniProtKB-KW"/>
</dbReference>
<dbReference type="InterPro" id="IPR011335">
    <property type="entry name" value="Restrct_endonuc-II-like"/>
</dbReference>
<dbReference type="EMBL" id="VSDQ01000577">
    <property type="protein sequence ID" value="TYA78673.1"/>
    <property type="molecule type" value="Genomic_DNA"/>
</dbReference>
<dbReference type="SUPFAM" id="SSF50249">
    <property type="entry name" value="Nucleic acid-binding proteins"/>
    <property type="match status" value="1"/>
</dbReference>
<dbReference type="Pfam" id="PF17191">
    <property type="entry name" value="RecG_wedge"/>
    <property type="match status" value="1"/>
</dbReference>
<dbReference type="InterPro" id="IPR001650">
    <property type="entry name" value="Helicase_C-like"/>
</dbReference>
<dbReference type="SMART" id="SM00487">
    <property type="entry name" value="DEXDc"/>
    <property type="match status" value="1"/>
</dbReference>
<dbReference type="AlphaFoldDB" id="A0A5D0I4K6"/>
<evidence type="ECO:0000259" key="9">
    <source>
        <dbReference type="PROSITE" id="PS51192"/>
    </source>
</evidence>
<evidence type="ECO:0000313" key="11">
    <source>
        <dbReference type="EMBL" id="TYA78673.1"/>
    </source>
</evidence>
<evidence type="ECO:0000256" key="1">
    <source>
        <dbReference type="ARBA" id="ARBA00022741"/>
    </source>
</evidence>
<dbReference type="InterPro" id="IPR014001">
    <property type="entry name" value="Helicase_ATP-bd"/>
</dbReference>
<dbReference type="CDD" id="cd01038">
    <property type="entry name" value="Endonuclease_DUF559"/>
    <property type="match status" value="1"/>
</dbReference>
<gene>
    <name evidence="11" type="ORF">FUA24_09990</name>
</gene>
<dbReference type="SUPFAM" id="SSF52980">
    <property type="entry name" value="Restriction endonuclease-like"/>
    <property type="match status" value="1"/>
</dbReference>
<dbReference type="InterPro" id="IPR047112">
    <property type="entry name" value="RecG/Mfd"/>
</dbReference>
<dbReference type="InterPro" id="IPR007569">
    <property type="entry name" value="DUF559"/>
</dbReference>
<keyword evidence="3" id="KW-0378">Hydrolase</keyword>
<dbReference type="Pfam" id="PF19833">
    <property type="entry name" value="RecG_dom3_C"/>
    <property type="match status" value="1"/>
</dbReference>
<reference evidence="11 12" key="1">
    <citation type="submission" date="2019-08" db="EMBL/GenBank/DDBJ databases">
        <title>Seonamhaeicola sediminis sp. nov., isolated from marine sediment.</title>
        <authorList>
            <person name="Cao W.R."/>
        </authorList>
    </citation>
    <scope>NUCLEOTIDE SEQUENCE [LARGE SCALE GENOMIC DNA]</scope>
    <source>
        <strain evidence="11 12">B011</strain>
    </source>
</reference>
<dbReference type="PANTHER" id="PTHR47964:SF1">
    <property type="entry name" value="ATP-DEPENDENT DNA HELICASE HOMOLOG RECG, CHLOROPLASTIC"/>
    <property type="match status" value="1"/>
</dbReference>
<evidence type="ECO:0000256" key="2">
    <source>
        <dbReference type="ARBA" id="ARBA00022763"/>
    </source>
</evidence>
<dbReference type="SUPFAM" id="SSF52540">
    <property type="entry name" value="P-loop containing nucleoside triphosphate hydrolases"/>
    <property type="match status" value="3"/>
</dbReference>
<dbReference type="InterPro" id="IPR045562">
    <property type="entry name" value="RecG_dom3_C"/>
</dbReference>
<keyword evidence="5" id="KW-0067">ATP-binding</keyword>
<keyword evidence="1" id="KW-0547">Nucleotide-binding</keyword>
<evidence type="ECO:0000313" key="12">
    <source>
        <dbReference type="Proteomes" id="UP000323930"/>
    </source>
</evidence>
<comment type="caution">
    <text evidence="11">The sequence shown here is derived from an EMBL/GenBank/DDBJ whole genome shotgun (WGS) entry which is preliminary data.</text>
</comment>
<dbReference type="Gene3D" id="2.40.50.140">
    <property type="entry name" value="Nucleic acid-binding proteins"/>
    <property type="match status" value="1"/>
</dbReference>
<dbReference type="Gene3D" id="3.40.50.300">
    <property type="entry name" value="P-loop containing nucleotide triphosphate hydrolases"/>
    <property type="match status" value="2"/>
</dbReference>
<dbReference type="GO" id="GO:0005524">
    <property type="term" value="F:ATP binding"/>
    <property type="evidence" value="ECO:0007669"/>
    <property type="project" value="UniProtKB-KW"/>
</dbReference>
<keyword evidence="4" id="KW-0347">Helicase</keyword>
<dbReference type="SMART" id="SM00490">
    <property type="entry name" value="HELICc"/>
    <property type="match status" value="1"/>
</dbReference>
<evidence type="ECO:0000256" key="3">
    <source>
        <dbReference type="ARBA" id="ARBA00022801"/>
    </source>
</evidence>
<dbReference type="GO" id="GO:0006281">
    <property type="term" value="P:DNA repair"/>
    <property type="evidence" value="ECO:0007669"/>
    <property type="project" value="UniProtKB-KW"/>
</dbReference>
<dbReference type="InterPro" id="IPR027417">
    <property type="entry name" value="P-loop_NTPase"/>
</dbReference>
<dbReference type="InterPro" id="IPR047216">
    <property type="entry name" value="Endonuclease_DUF559_bact"/>
</dbReference>
<dbReference type="Pfam" id="PF00271">
    <property type="entry name" value="Helicase_C"/>
    <property type="match status" value="1"/>
</dbReference>
<evidence type="ECO:0000256" key="7">
    <source>
        <dbReference type="ARBA" id="ARBA00023204"/>
    </source>
</evidence>
<dbReference type="PANTHER" id="PTHR47964">
    <property type="entry name" value="ATP-DEPENDENT DNA HELICASE HOMOLOG RECG, CHLOROPLASTIC"/>
    <property type="match status" value="1"/>
</dbReference>
<feature type="domain" description="Helicase ATP-binding" evidence="9">
    <location>
        <begin position="285"/>
        <end position="593"/>
    </location>
</feature>
<feature type="domain" description="Helicase C-terminal" evidence="10">
    <location>
        <begin position="612"/>
        <end position="779"/>
    </location>
</feature>